<keyword evidence="2" id="KW-0472">Membrane</keyword>
<dbReference type="InterPro" id="IPR019734">
    <property type="entry name" value="TPR_rpt"/>
</dbReference>
<dbReference type="Proteomes" id="UP000318834">
    <property type="component" value="Unassembled WGS sequence"/>
</dbReference>
<feature type="transmembrane region" description="Helical" evidence="2">
    <location>
        <begin position="82"/>
        <end position="103"/>
    </location>
</feature>
<sequence length="428" mass="46879">MARSRAITSRTKGPTSTAEATGRCSRRSRTSYRRTKGTERAGGAPASSTAGAPPTQRSSRKMQRAQEPLIIRATSWRRRWKWVGPLAATGAGVSLVLGILFWAHAAATPASAYHYRFERSPRGAVKQALQREIEFYQARLTYDPNSGLNLSALSGAYLRMARATGDLSWYLLAEQTAQRSLASLPFQNNGALIVLARVAEARHDFQQALRLARRADNTEALSIIVTSDLAMGKIDEAARAAGTLIQGGAGLTSYTLRSLVELAQGKDEAAVADLQRAIASEEPDEVASSVWARTLLGRLHYRRGRLRLAADIYGEALAVLPQYPQALTNLAELEIRQGRYRLAAQHLSEIVTVTKASPNIYDHAVLRGLARLAELRGDHNRAAALWRDAEARLRQDAASGQFGHRRKLARLLLERGRPEDIGEAVSLM</sequence>
<keyword evidence="2" id="KW-1133">Transmembrane helix</keyword>
<feature type="compositionally biased region" description="Polar residues" evidence="1">
    <location>
        <begin position="1"/>
        <end position="19"/>
    </location>
</feature>
<dbReference type="AlphaFoldDB" id="A0A537IZM1"/>
<proteinExistence type="predicted"/>
<dbReference type="InterPro" id="IPR011990">
    <property type="entry name" value="TPR-like_helical_dom_sf"/>
</dbReference>
<keyword evidence="2" id="KW-0812">Transmembrane</keyword>
<feature type="region of interest" description="Disordered" evidence="1">
    <location>
        <begin position="1"/>
        <end position="66"/>
    </location>
</feature>
<organism evidence="3 4">
    <name type="scientific">Candidatus Segetimicrobium genomatis</name>
    <dbReference type="NCBI Taxonomy" id="2569760"/>
    <lineage>
        <taxon>Bacteria</taxon>
        <taxon>Bacillati</taxon>
        <taxon>Candidatus Sysuimicrobiota</taxon>
        <taxon>Candidatus Sysuimicrobiia</taxon>
        <taxon>Candidatus Sysuimicrobiales</taxon>
        <taxon>Candidatus Segetimicrobiaceae</taxon>
        <taxon>Candidatus Segetimicrobium</taxon>
    </lineage>
</organism>
<feature type="non-terminal residue" evidence="3">
    <location>
        <position position="428"/>
    </location>
</feature>
<dbReference type="EMBL" id="VBAP01000010">
    <property type="protein sequence ID" value="TMI76760.1"/>
    <property type="molecule type" value="Genomic_DNA"/>
</dbReference>
<evidence type="ECO:0000256" key="2">
    <source>
        <dbReference type="SAM" id="Phobius"/>
    </source>
</evidence>
<dbReference type="Gene3D" id="1.25.40.10">
    <property type="entry name" value="Tetratricopeptide repeat domain"/>
    <property type="match status" value="1"/>
</dbReference>
<name>A0A537IZM1_9BACT</name>
<dbReference type="SUPFAM" id="SSF48452">
    <property type="entry name" value="TPR-like"/>
    <property type="match status" value="1"/>
</dbReference>
<evidence type="ECO:0000313" key="4">
    <source>
        <dbReference type="Proteomes" id="UP000318834"/>
    </source>
</evidence>
<gene>
    <name evidence="3" type="ORF">E6H05_02680</name>
</gene>
<reference evidence="3 4" key="1">
    <citation type="journal article" date="2019" name="Nat. Microbiol.">
        <title>Mediterranean grassland soil C-N compound turnover is dependent on rainfall and depth, and is mediated by genomically divergent microorganisms.</title>
        <authorList>
            <person name="Diamond S."/>
            <person name="Andeer P.F."/>
            <person name="Li Z."/>
            <person name="Crits-Christoph A."/>
            <person name="Burstein D."/>
            <person name="Anantharaman K."/>
            <person name="Lane K.R."/>
            <person name="Thomas B.C."/>
            <person name="Pan C."/>
            <person name="Northen T.R."/>
            <person name="Banfield J.F."/>
        </authorList>
    </citation>
    <scope>NUCLEOTIDE SEQUENCE [LARGE SCALE GENOMIC DNA]</scope>
    <source>
        <strain evidence="3">NP_8</strain>
    </source>
</reference>
<feature type="compositionally biased region" description="Low complexity" evidence="1">
    <location>
        <begin position="41"/>
        <end position="55"/>
    </location>
</feature>
<dbReference type="Pfam" id="PF13432">
    <property type="entry name" value="TPR_16"/>
    <property type="match status" value="1"/>
</dbReference>
<dbReference type="SMART" id="SM00028">
    <property type="entry name" value="TPR"/>
    <property type="match status" value="4"/>
</dbReference>
<evidence type="ECO:0000313" key="3">
    <source>
        <dbReference type="EMBL" id="TMI76760.1"/>
    </source>
</evidence>
<accession>A0A537IZM1</accession>
<comment type="caution">
    <text evidence="3">The sequence shown here is derived from an EMBL/GenBank/DDBJ whole genome shotgun (WGS) entry which is preliminary data.</text>
</comment>
<feature type="compositionally biased region" description="Basic residues" evidence="1">
    <location>
        <begin position="24"/>
        <end position="35"/>
    </location>
</feature>
<protein>
    <submittedName>
        <fullName evidence="3">Tetratricopeptide repeat protein</fullName>
    </submittedName>
</protein>
<evidence type="ECO:0000256" key="1">
    <source>
        <dbReference type="SAM" id="MobiDB-lite"/>
    </source>
</evidence>